<evidence type="ECO:0000313" key="7">
    <source>
        <dbReference type="EMBL" id="GFQ68051.1"/>
    </source>
</evidence>
<evidence type="ECO:0000256" key="5">
    <source>
        <dbReference type="ARBA" id="ARBA00022679"/>
    </source>
</evidence>
<name>A0A8X6F2S2_TRICU</name>
<keyword evidence="5" id="KW-0808">Transferase</keyword>
<comment type="caution">
    <text evidence="7">The sequence shown here is derived from an EMBL/GenBank/DDBJ whole genome shotgun (WGS) entry which is preliminary data.</text>
</comment>
<keyword evidence="8" id="KW-1185">Reference proteome</keyword>
<comment type="catalytic activity">
    <reaction evidence="6">
        <text>(2S)-2-hydroxy-3-oxobutyl phosphate + 5-amino-6-(D-ribitylamino)uracil = 6,7-dimethyl-8-(1-D-ribityl)lumazine + phosphate + 2 H2O + H(+)</text>
        <dbReference type="Rhea" id="RHEA:26152"/>
        <dbReference type="ChEBI" id="CHEBI:15377"/>
        <dbReference type="ChEBI" id="CHEBI:15378"/>
        <dbReference type="ChEBI" id="CHEBI:15934"/>
        <dbReference type="ChEBI" id="CHEBI:43474"/>
        <dbReference type="ChEBI" id="CHEBI:58201"/>
        <dbReference type="ChEBI" id="CHEBI:58830"/>
        <dbReference type="EC" id="2.5.1.78"/>
    </reaction>
</comment>
<evidence type="ECO:0000256" key="3">
    <source>
        <dbReference type="ARBA" id="ARBA00012664"/>
    </source>
</evidence>
<dbReference type="EC" id="2.5.1.78" evidence="3"/>
<reference evidence="7" key="1">
    <citation type="submission" date="2020-07" db="EMBL/GenBank/DDBJ databases">
        <title>Multicomponent nature underlies the extraordinary mechanical properties of spider dragline silk.</title>
        <authorList>
            <person name="Kono N."/>
            <person name="Nakamura H."/>
            <person name="Mori M."/>
            <person name="Yoshida Y."/>
            <person name="Ohtoshi R."/>
            <person name="Malay A.D."/>
            <person name="Moran D.A.P."/>
            <person name="Tomita M."/>
            <person name="Numata K."/>
            <person name="Arakawa K."/>
        </authorList>
    </citation>
    <scope>NUCLEOTIDE SEQUENCE</scope>
</reference>
<proteinExistence type="inferred from homology"/>
<dbReference type="PANTHER" id="PTHR21058">
    <property type="entry name" value="6,7-DIMETHYL-8-RIBITYLLUMAZINE SYNTHASE DMRL SYNTHASE LUMAZINE SYNTHASE"/>
    <property type="match status" value="1"/>
</dbReference>
<dbReference type="GO" id="GO:0009349">
    <property type="term" value="C:riboflavin synthase complex"/>
    <property type="evidence" value="ECO:0007669"/>
    <property type="project" value="InterPro"/>
</dbReference>
<dbReference type="InterPro" id="IPR002180">
    <property type="entry name" value="LS/RS"/>
</dbReference>
<dbReference type="AlphaFoldDB" id="A0A8X6F2S2"/>
<evidence type="ECO:0000256" key="1">
    <source>
        <dbReference type="ARBA" id="ARBA00004917"/>
    </source>
</evidence>
<accession>A0A8X6F2S2</accession>
<gene>
    <name evidence="7" type="primary">ribH</name>
    <name evidence="7" type="ORF">TNCT_232721</name>
</gene>
<keyword evidence="4" id="KW-0686">Riboflavin biosynthesis</keyword>
<comment type="similarity">
    <text evidence="2">Belongs to the DMRL synthase family.</text>
</comment>
<evidence type="ECO:0000256" key="6">
    <source>
        <dbReference type="ARBA" id="ARBA00048785"/>
    </source>
</evidence>
<protein>
    <recommendedName>
        <fullName evidence="3">6,7-dimethyl-8-ribityllumazine synthase</fullName>
        <ecNumber evidence="3">2.5.1.78</ecNumber>
    </recommendedName>
</protein>
<dbReference type="GO" id="GO:0009231">
    <property type="term" value="P:riboflavin biosynthetic process"/>
    <property type="evidence" value="ECO:0007669"/>
    <property type="project" value="UniProtKB-KW"/>
</dbReference>
<dbReference type="Gene3D" id="3.40.50.960">
    <property type="entry name" value="Lumazine/riboflavin synthase"/>
    <property type="match status" value="1"/>
</dbReference>
<dbReference type="OrthoDB" id="8122118at2759"/>
<evidence type="ECO:0000256" key="4">
    <source>
        <dbReference type="ARBA" id="ARBA00022619"/>
    </source>
</evidence>
<dbReference type="SUPFAM" id="SSF52121">
    <property type="entry name" value="Lumazine synthase"/>
    <property type="match status" value="1"/>
</dbReference>
<dbReference type="Proteomes" id="UP000887116">
    <property type="component" value="Unassembled WGS sequence"/>
</dbReference>
<evidence type="ECO:0000313" key="8">
    <source>
        <dbReference type="Proteomes" id="UP000887116"/>
    </source>
</evidence>
<dbReference type="Pfam" id="PF00885">
    <property type="entry name" value="DMRL_synthase"/>
    <property type="match status" value="1"/>
</dbReference>
<dbReference type="InterPro" id="IPR034964">
    <property type="entry name" value="LS"/>
</dbReference>
<dbReference type="GO" id="GO:0005829">
    <property type="term" value="C:cytosol"/>
    <property type="evidence" value="ECO:0007669"/>
    <property type="project" value="TreeGrafter"/>
</dbReference>
<dbReference type="InterPro" id="IPR036467">
    <property type="entry name" value="LS/RS_sf"/>
</dbReference>
<organism evidence="7 8">
    <name type="scientific">Trichonephila clavata</name>
    <name type="common">Joro spider</name>
    <name type="synonym">Nephila clavata</name>
    <dbReference type="NCBI Taxonomy" id="2740835"/>
    <lineage>
        <taxon>Eukaryota</taxon>
        <taxon>Metazoa</taxon>
        <taxon>Ecdysozoa</taxon>
        <taxon>Arthropoda</taxon>
        <taxon>Chelicerata</taxon>
        <taxon>Arachnida</taxon>
        <taxon>Araneae</taxon>
        <taxon>Araneomorphae</taxon>
        <taxon>Entelegynae</taxon>
        <taxon>Araneoidea</taxon>
        <taxon>Nephilidae</taxon>
        <taxon>Trichonephila</taxon>
    </lineage>
</organism>
<comment type="pathway">
    <text evidence="1">Cofactor biosynthesis; riboflavin biosynthesis; riboflavin from 2-hydroxy-3-oxobutyl phosphate and 5-amino-6-(D-ribitylamino)uracil: step 1/2.</text>
</comment>
<dbReference type="GO" id="GO:0000906">
    <property type="term" value="F:6,7-dimethyl-8-ribityllumazine synthase activity"/>
    <property type="evidence" value="ECO:0007669"/>
    <property type="project" value="UniProtKB-EC"/>
</dbReference>
<dbReference type="EMBL" id="BMAO01010569">
    <property type="protein sequence ID" value="GFQ68051.1"/>
    <property type="molecule type" value="Genomic_DNA"/>
</dbReference>
<dbReference type="PANTHER" id="PTHR21058:SF0">
    <property type="entry name" value="6,7-DIMETHYL-8-RIBITYLLUMAZINE SYNTHASE"/>
    <property type="match status" value="1"/>
</dbReference>
<sequence>MSKILIVNSIYHTEIANLLLEGAIDRLKESHASYDIIEVPGAFEIPATILFAVKSKNANYNGYLALGCVIRGETDHYKYVCKGVIEGLNEVIMHYAIPLVWA</sequence>
<evidence type="ECO:0000256" key="2">
    <source>
        <dbReference type="ARBA" id="ARBA00007424"/>
    </source>
</evidence>